<keyword evidence="4" id="KW-1185">Reference proteome</keyword>
<dbReference type="OrthoDB" id="61520at2"/>
<dbReference type="Gene3D" id="3.20.20.370">
    <property type="entry name" value="Glycoside hydrolase/deacetylase"/>
    <property type="match status" value="1"/>
</dbReference>
<dbReference type="RefSeq" id="WP_084052250.1">
    <property type="nucleotide sequence ID" value="NZ_FWWT01000008.1"/>
</dbReference>
<dbReference type="CDD" id="cd10944">
    <property type="entry name" value="CE4_SmPgdA_like"/>
    <property type="match status" value="1"/>
</dbReference>
<evidence type="ECO:0000313" key="4">
    <source>
        <dbReference type="Proteomes" id="UP000192731"/>
    </source>
</evidence>
<dbReference type="PROSITE" id="PS51677">
    <property type="entry name" value="NODB"/>
    <property type="match status" value="1"/>
</dbReference>
<gene>
    <name evidence="3" type="ORF">SAMN00017405_1004</name>
</gene>
<dbReference type="STRING" id="656914.SAMN00017405_1004"/>
<feature type="domain" description="NodB homology" evidence="2">
    <location>
        <begin position="72"/>
        <end position="257"/>
    </location>
</feature>
<proteinExistence type="predicted"/>
<dbReference type="InterPro" id="IPR011330">
    <property type="entry name" value="Glyco_hydro/deAcase_b/a-brl"/>
</dbReference>
<accession>A0A1W1UPU3</accession>
<dbReference type="Pfam" id="PF01522">
    <property type="entry name" value="Polysacc_deac_1"/>
    <property type="match status" value="1"/>
</dbReference>
<name>A0A1W1UPU3_DESTI</name>
<dbReference type="InterPro" id="IPR002509">
    <property type="entry name" value="NODB_dom"/>
</dbReference>
<dbReference type="InterPro" id="IPR050248">
    <property type="entry name" value="Polysacc_deacetylase_ArnD"/>
</dbReference>
<keyword evidence="1" id="KW-1133">Transmembrane helix</keyword>
<sequence length="422" mass="48292">MKKRTDKNIKNIKIVNLLVMLIAITIIFSFPKPSEGEVVSAAENTNTQVKNVGQPSVPKNIKEPVKKASGKKIAYLTIDDGPSYATNELLNLLAEYDVKATFFMLEPRMKQHSDTLNRMVKEGHALGMHGVTHDKNKFYKSKYTVVQEMTQGKEYIKKVTGTDAYLIRVPYGSHPHMKPSYIQAVKEAGFQMWDWNVDTRDWAYKDKRLATKAIEQIKNLQHRNIEPVILIHDMPTTVKNLRPLLEYLANNFEMRTLENIKEPLIFGSTTASKPKVDNGIRVTVPTFPVTINDMIVDNTKNKFPILIYKDITYLPLTWDYCGALGINITWDNTNGLGLSKKETASDILNQDLSGNNTLGKAYYAQLANLQIKINENNINKDEEYPFLNYKDITYMPLTWKYVTEEFGLQINWNEEKGLSIKK</sequence>
<dbReference type="GO" id="GO:0005975">
    <property type="term" value="P:carbohydrate metabolic process"/>
    <property type="evidence" value="ECO:0007669"/>
    <property type="project" value="InterPro"/>
</dbReference>
<dbReference type="PANTHER" id="PTHR10587:SF125">
    <property type="entry name" value="POLYSACCHARIDE DEACETYLASE YHEN-RELATED"/>
    <property type="match status" value="1"/>
</dbReference>
<dbReference type="GO" id="GO:0016810">
    <property type="term" value="F:hydrolase activity, acting on carbon-nitrogen (but not peptide) bonds"/>
    <property type="evidence" value="ECO:0007669"/>
    <property type="project" value="InterPro"/>
</dbReference>
<keyword evidence="1" id="KW-0812">Transmembrane</keyword>
<keyword evidence="1" id="KW-0472">Membrane</keyword>
<organism evidence="3 4">
    <name type="scientific">Desulfonispora thiosulfatigenes DSM 11270</name>
    <dbReference type="NCBI Taxonomy" id="656914"/>
    <lineage>
        <taxon>Bacteria</taxon>
        <taxon>Bacillati</taxon>
        <taxon>Bacillota</taxon>
        <taxon>Clostridia</taxon>
        <taxon>Eubacteriales</taxon>
        <taxon>Peptococcaceae</taxon>
        <taxon>Desulfonispora</taxon>
    </lineage>
</organism>
<dbReference type="SUPFAM" id="SSF88713">
    <property type="entry name" value="Glycoside hydrolase/deacetylase"/>
    <property type="match status" value="1"/>
</dbReference>
<dbReference type="Proteomes" id="UP000192731">
    <property type="component" value="Unassembled WGS sequence"/>
</dbReference>
<evidence type="ECO:0000259" key="2">
    <source>
        <dbReference type="PROSITE" id="PS51677"/>
    </source>
</evidence>
<evidence type="ECO:0000256" key="1">
    <source>
        <dbReference type="SAM" id="Phobius"/>
    </source>
</evidence>
<protein>
    <submittedName>
        <fullName evidence="3">Peptidoglycan/xylan/chitin deacetylase, PgdA/CDA1 family</fullName>
    </submittedName>
</protein>
<evidence type="ECO:0000313" key="3">
    <source>
        <dbReference type="EMBL" id="SMB83122.1"/>
    </source>
</evidence>
<dbReference type="AlphaFoldDB" id="A0A1W1UPU3"/>
<dbReference type="EMBL" id="FWWT01000008">
    <property type="protein sequence ID" value="SMB83122.1"/>
    <property type="molecule type" value="Genomic_DNA"/>
</dbReference>
<feature type="transmembrane region" description="Helical" evidence="1">
    <location>
        <begin position="12"/>
        <end position="30"/>
    </location>
</feature>
<reference evidence="3 4" key="1">
    <citation type="submission" date="2017-04" db="EMBL/GenBank/DDBJ databases">
        <authorList>
            <person name="Afonso C.L."/>
            <person name="Miller P.J."/>
            <person name="Scott M.A."/>
            <person name="Spackman E."/>
            <person name="Goraichik I."/>
            <person name="Dimitrov K.M."/>
            <person name="Suarez D.L."/>
            <person name="Swayne D.E."/>
        </authorList>
    </citation>
    <scope>NUCLEOTIDE SEQUENCE [LARGE SCALE GENOMIC DNA]</scope>
    <source>
        <strain evidence="3 4">DSM 11270</strain>
    </source>
</reference>
<dbReference type="PANTHER" id="PTHR10587">
    <property type="entry name" value="GLYCOSYL TRANSFERASE-RELATED"/>
    <property type="match status" value="1"/>
</dbReference>